<dbReference type="GO" id="GO:0016787">
    <property type="term" value="F:hydrolase activity"/>
    <property type="evidence" value="ECO:0007669"/>
    <property type="project" value="UniProtKB-KW"/>
</dbReference>
<gene>
    <name evidence="1" type="ORF">GCM10023175_05000</name>
</gene>
<protein>
    <submittedName>
        <fullName evidence="1">HAD family hydrolase</fullName>
    </submittedName>
</protein>
<dbReference type="NCBIfam" id="TIGR01509">
    <property type="entry name" value="HAD-SF-IA-v3"/>
    <property type="match status" value="1"/>
</dbReference>
<dbReference type="PANTHER" id="PTHR43481:SF4">
    <property type="entry name" value="GLYCEROL-1-PHOSPHATE PHOSPHOHYDROLASE 1-RELATED"/>
    <property type="match status" value="1"/>
</dbReference>
<organism evidence="1 2">
    <name type="scientific">Pseudonocardia xishanensis</name>
    <dbReference type="NCBI Taxonomy" id="630995"/>
    <lineage>
        <taxon>Bacteria</taxon>
        <taxon>Bacillati</taxon>
        <taxon>Actinomycetota</taxon>
        <taxon>Actinomycetes</taxon>
        <taxon>Pseudonocardiales</taxon>
        <taxon>Pseudonocardiaceae</taxon>
        <taxon>Pseudonocardia</taxon>
    </lineage>
</organism>
<dbReference type="Gene3D" id="1.10.150.240">
    <property type="entry name" value="Putative phosphatase, domain 2"/>
    <property type="match status" value="1"/>
</dbReference>
<accession>A0ABP8RES3</accession>
<dbReference type="InterPro" id="IPR023198">
    <property type="entry name" value="PGP-like_dom2"/>
</dbReference>
<dbReference type="InterPro" id="IPR051806">
    <property type="entry name" value="HAD-like_SPP"/>
</dbReference>
<keyword evidence="2" id="KW-1185">Reference proteome</keyword>
<comment type="caution">
    <text evidence="1">The sequence shown here is derived from an EMBL/GenBank/DDBJ whole genome shotgun (WGS) entry which is preliminary data.</text>
</comment>
<reference evidence="2" key="1">
    <citation type="journal article" date="2019" name="Int. J. Syst. Evol. Microbiol.">
        <title>The Global Catalogue of Microorganisms (GCM) 10K type strain sequencing project: providing services to taxonomists for standard genome sequencing and annotation.</title>
        <authorList>
            <consortium name="The Broad Institute Genomics Platform"/>
            <consortium name="The Broad Institute Genome Sequencing Center for Infectious Disease"/>
            <person name="Wu L."/>
            <person name="Ma J."/>
        </authorList>
    </citation>
    <scope>NUCLEOTIDE SEQUENCE [LARGE SCALE GENOMIC DNA]</scope>
    <source>
        <strain evidence="2">JCM 17906</strain>
    </source>
</reference>
<evidence type="ECO:0000313" key="2">
    <source>
        <dbReference type="Proteomes" id="UP001501598"/>
    </source>
</evidence>
<dbReference type="SUPFAM" id="SSF56784">
    <property type="entry name" value="HAD-like"/>
    <property type="match status" value="1"/>
</dbReference>
<keyword evidence="1" id="KW-0378">Hydrolase</keyword>
<evidence type="ECO:0000313" key="1">
    <source>
        <dbReference type="EMBL" id="GAA4537089.1"/>
    </source>
</evidence>
<dbReference type="Proteomes" id="UP001501598">
    <property type="component" value="Unassembled WGS sequence"/>
</dbReference>
<dbReference type="Pfam" id="PF00702">
    <property type="entry name" value="Hydrolase"/>
    <property type="match status" value="1"/>
</dbReference>
<dbReference type="RefSeq" id="WP_345412224.1">
    <property type="nucleotide sequence ID" value="NZ_BAABGT010000009.1"/>
</dbReference>
<dbReference type="PANTHER" id="PTHR43481">
    <property type="entry name" value="FRUCTOSE-1-PHOSPHATE PHOSPHATASE"/>
    <property type="match status" value="1"/>
</dbReference>
<dbReference type="SFLD" id="SFLDS00003">
    <property type="entry name" value="Haloacid_Dehalogenase"/>
    <property type="match status" value="1"/>
</dbReference>
<dbReference type="InterPro" id="IPR036412">
    <property type="entry name" value="HAD-like_sf"/>
</dbReference>
<sequence length="224" mass="22944">MRLDCRGVLFDCDGVLVDSTDAGERAWGRWAREYGLDPARVTEGIHGRRSPETVALFLPAAERERGLRRIEEIEIGLADGAAPIPGAPELLAALPPVWAIVTSASPALVGARLAAAGLPWPEIVVTGEDVPAGKPAPDGYLRAAARLGLPAAACVVVEDSPAGVRAGRVAGAAAVLGVGERALVTPAAPVVRDLTGVTWAGIGLVLAPAGILRPGNPTKEETPC</sequence>
<dbReference type="InterPro" id="IPR006439">
    <property type="entry name" value="HAD-SF_hydro_IA"/>
</dbReference>
<dbReference type="Gene3D" id="3.40.50.1000">
    <property type="entry name" value="HAD superfamily/HAD-like"/>
    <property type="match status" value="1"/>
</dbReference>
<proteinExistence type="predicted"/>
<dbReference type="InterPro" id="IPR023214">
    <property type="entry name" value="HAD_sf"/>
</dbReference>
<dbReference type="EMBL" id="BAABGT010000009">
    <property type="protein sequence ID" value="GAA4537089.1"/>
    <property type="molecule type" value="Genomic_DNA"/>
</dbReference>
<name>A0ABP8RES3_9PSEU</name>
<dbReference type="SFLD" id="SFLDG01129">
    <property type="entry name" value="C1.5:_HAD__Beta-PGM__Phosphata"/>
    <property type="match status" value="1"/>
</dbReference>